<feature type="compositionally biased region" description="Basic residues" evidence="8">
    <location>
        <begin position="875"/>
        <end position="891"/>
    </location>
</feature>
<feature type="compositionally biased region" description="Low complexity" evidence="8">
    <location>
        <begin position="905"/>
        <end position="915"/>
    </location>
</feature>
<feature type="compositionally biased region" description="Basic and acidic residues" evidence="8">
    <location>
        <begin position="816"/>
        <end position="834"/>
    </location>
</feature>
<dbReference type="Pfam" id="PF00096">
    <property type="entry name" value="zf-C2H2"/>
    <property type="match status" value="3"/>
</dbReference>
<evidence type="ECO:0000256" key="8">
    <source>
        <dbReference type="SAM" id="MobiDB-lite"/>
    </source>
</evidence>
<accession>A0A8J2JR21</accession>
<feature type="domain" description="C2H2-type" evidence="9">
    <location>
        <begin position="689"/>
        <end position="716"/>
    </location>
</feature>
<name>A0A8J2JR21_9HEXA</name>
<feature type="domain" description="C2H2-type" evidence="9">
    <location>
        <begin position="717"/>
        <end position="745"/>
    </location>
</feature>
<feature type="domain" description="C2H2-type" evidence="9">
    <location>
        <begin position="746"/>
        <end position="774"/>
    </location>
</feature>
<dbReference type="AlphaFoldDB" id="A0A8J2JR21"/>
<feature type="domain" description="C2H2-type" evidence="9">
    <location>
        <begin position="533"/>
        <end position="562"/>
    </location>
</feature>
<feature type="region of interest" description="Disordered" evidence="8">
    <location>
        <begin position="796"/>
        <end position="915"/>
    </location>
</feature>
<evidence type="ECO:0000256" key="3">
    <source>
        <dbReference type="ARBA" id="ARBA00022737"/>
    </source>
</evidence>
<comment type="caution">
    <text evidence="10">The sequence shown here is derived from an EMBL/GenBank/DDBJ whole genome shotgun (WGS) entry which is preliminary data.</text>
</comment>
<keyword evidence="5" id="KW-0862">Zinc</keyword>
<feature type="domain" description="C2H2-type" evidence="9">
    <location>
        <begin position="627"/>
        <end position="656"/>
    </location>
</feature>
<gene>
    <name evidence="10" type="ORF">AFUS01_LOCUS2979</name>
</gene>
<evidence type="ECO:0000313" key="11">
    <source>
        <dbReference type="Proteomes" id="UP000708208"/>
    </source>
</evidence>
<dbReference type="SMART" id="SM00355">
    <property type="entry name" value="ZnF_C2H2"/>
    <property type="match status" value="8"/>
</dbReference>
<feature type="domain" description="C2H2-type" evidence="9">
    <location>
        <begin position="436"/>
        <end position="460"/>
    </location>
</feature>
<evidence type="ECO:0000313" key="10">
    <source>
        <dbReference type="EMBL" id="CAG7683807.1"/>
    </source>
</evidence>
<evidence type="ECO:0000256" key="5">
    <source>
        <dbReference type="ARBA" id="ARBA00022833"/>
    </source>
</evidence>
<dbReference type="PANTHER" id="PTHR24406">
    <property type="entry name" value="TRANSCRIPTIONAL REPRESSOR CTCFL-RELATED"/>
    <property type="match status" value="1"/>
</dbReference>
<keyword evidence="3" id="KW-0677">Repeat</keyword>
<dbReference type="GO" id="GO:0005634">
    <property type="term" value="C:nucleus"/>
    <property type="evidence" value="ECO:0007669"/>
    <property type="project" value="UniProtKB-SubCell"/>
</dbReference>
<evidence type="ECO:0000256" key="1">
    <source>
        <dbReference type="ARBA" id="ARBA00004123"/>
    </source>
</evidence>
<feature type="domain" description="C2H2-type" evidence="9">
    <location>
        <begin position="775"/>
        <end position="803"/>
    </location>
</feature>
<keyword evidence="2" id="KW-0479">Metal-binding</keyword>
<keyword evidence="11" id="KW-1185">Reference proteome</keyword>
<evidence type="ECO:0000259" key="9">
    <source>
        <dbReference type="PROSITE" id="PS50157"/>
    </source>
</evidence>
<dbReference type="OrthoDB" id="8117402at2759"/>
<evidence type="ECO:0000256" key="6">
    <source>
        <dbReference type="ARBA" id="ARBA00023242"/>
    </source>
</evidence>
<dbReference type="GO" id="GO:0008270">
    <property type="term" value="F:zinc ion binding"/>
    <property type="evidence" value="ECO:0007669"/>
    <property type="project" value="UniProtKB-KW"/>
</dbReference>
<feature type="compositionally biased region" description="Basic and acidic residues" evidence="8">
    <location>
        <begin position="892"/>
        <end position="903"/>
    </location>
</feature>
<dbReference type="InterPro" id="IPR050888">
    <property type="entry name" value="ZnF_C2H2-type_TF"/>
</dbReference>
<dbReference type="Proteomes" id="UP000708208">
    <property type="component" value="Unassembled WGS sequence"/>
</dbReference>
<comment type="subcellular location">
    <subcellularLocation>
        <location evidence="1">Nucleus</location>
    </subcellularLocation>
</comment>
<evidence type="ECO:0000256" key="4">
    <source>
        <dbReference type="ARBA" id="ARBA00022771"/>
    </source>
</evidence>
<dbReference type="EMBL" id="CAJVCH010017516">
    <property type="protein sequence ID" value="CAG7683807.1"/>
    <property type="molecule type" value="Genomic_DNA"/>
</dbReference>
<proteinExistence type="predicted"/>
<keyword evidence="4 7" id="KW-0863">Zinc-finger</keyword>
<dbReference type="PROSITE" id="PS50157">
    <property type="entry name" value="ZINC_FINGER_C2H2_2"/>
    <property type="match status" value="8"/>
</dbReference>
<sequence>MDKDIQPNFQADVVLITGISDQTQPNTAKEYVIEELNTELGYTNTAIDTSGNQDMIIGQCLVCYRKVDFTPHKSPLDQFNDLLQIFRISMASFKGMQKSDEVLPSQLFCATCTEDILTAMDILVRIESLQNDLKIVTKFLQQKLLGNQDFSTDGTDNTKWISKTRRVLTQCFSSCEVPIKPEKDVARHIQRKLRKPRSTPTRKIKKALNKHGDLFSEGVLKPEDNASADVDVSPSVSEEETEINNYLSYSDSQIKETCGKSQNGTDGLNQNGIILKIKPKKKLAKLLNSPMETNSPRSVAPASSYRTYKDGKVISLDCPYCKKKLTREDFCLKSGEYIFKCPFPECCDRIMTNFIHVVRHHESLCPSMPQALYSGKRKRKRLHLKKALADGSEISHPWGKGFIHNEYKEVVAFECPQCQIKMSYSDFQTESGVFIFKCPWVSCSKTTKCFSNLCIHHRAHCVNGYSVGRIESLNKKPRISRISSKELSNEELGSNKGLEFPKAGPLVSFECFRCEKKLTYSEFLNVDTSAYIFKCPPTCCDKVFSSFPNLAKHHEAQCRRRPIDVPDTDVNIPSDHISTELKPLVGPEPSNNNANIAGPLNSFECNYCHKEYRREDVQQNCSGTISYKCDLLNCDKAFPTFIILQNHHESTCPKRPEDAFACNLCDKKFKSSGNMRSHMISFHTHKYEFYCEICGAGCVTKSTFYAHMRTHVNHRKFKCQHCPASFKKKDHLQNHETRLHTTDLPFMCGTCGRRFKVRQGLRQHEQNVHSLDGPSICKLCNKTFASAAYVQTHIRTTHMKMRDQSKKNQSVEPGDTDGHDNGNKRKKKDVVDSGRKRKKKVNVDSGSNSSKRKKKDNDDGDSSRKKKVNDASGSKPRKKAIKVALFKKKSPMKPEKSPQRDVDVVVDGVFTDDMG</sequence>
<organism evidence="10 11">
    <name type="scientific">Allacma fusca</name>
    <dbReference type="NCBI Taxonomy" id="39272"/>
    <lineage>
        <taxon>Eukaryota</taxon>
        <taxon>Metazoa</taxon>
        <taxon>Ecdysozoa</taxon>
        <taxon>Arthropoda</taxon>
        <taxon>Hexapoda</taxon>
        <taxon>Collembola</taxon>
        <taxon>Symphypleona</taxon>
        <taxon>Sminthuridae</taxon>
        <taxon>Allacma</taxon>
    </lineage>
</organism>
<evidence type="ECO:0000256" key="2">
    <source>
        <dbReference type="ARBA" id="ARBA00022723"/>
    </source>
</evidence>
<feature type="domain" description="C2H2-type" evidence="9">
    <location>
        <begin position="660"/>
        <end position="688"/>
    </location>
</feature>
<dbReference type="Pfam" id="PF12874">
    <property type="entry name" value="zf-met"/>
    <property type="match status" value="1"/>
</dbReference>
<keyword evidence="6" id="KW-0539">Nucleus</keyword>
<protein>
    <recommendedName>
        <fullName evidence="9">C2H2-type domain-containing protein</fullName>
    </recommendedName>
</protein>
<dbReference type="InterPro" id="IPR013087">
    <property type="entry name" value="Znf_C2H2_type"/>
</dbReference>
<evidence type="ECO:0000256" key="7">
    <source>
        <dbReference type="PROSITE-ProRule" id="PRU00042"/>
    </source>
</evidence>
<dbReference type="PROSITE" id="PS00028">
    <property type="entry name" value="ZINC_FINGER_C2H2_1"/>
    <property type="match status" value="5"/>
</dbReference>
<reference evidence="10" key="1">
    <citation type="submission" date="2021-06" db="EMBL/GenBank/DDBJ databases">
        <authorList>
            <person name="Hodson N. C."/>
            <person name="Mongue J. A."/>
            <person name="Jaron S. K."/>
        </authorList>
    </citation>
    <scope>NUCLEOTIDE SEQUENCE</scope>
</reference>